<dbReference type="KEGG" id="bacg:D2962_05065"/>
<evidence type="ECO:0000313" key="10">
    <source>
        <dbReference type="EMBL" id="AYO30064.1"/>
    </source>
</evidence>
<dbReference type="GO" id="GO:0005524">
    <property type="term" value="F:ATP binding"/>
    <property type="evidence" value="ECO:0007669"/>
    <property type="project" value="UniProtKB-KW"/>
</dbReference>
<dbReference type="InterPro" id="IPR018483">
    <property type="entry name" value="Carb_kinase_FGGY_CS"/>
</dbReference>
<evidence type="ECO:0000259" key="8">
    <source>
        <dbReference type="Pfam" id="PF00370"/>
    </source>
</evidence>
<evidence type="ECO:0008006" key="12">
    <source>
        <dbReference type="Google" id="ProtNLM"/>
    </source>
</evidence>
<dbReference type="GO" id="GO:0008741">
    <property type="term" value="F:ribulokinase activity"/>
    <property type="evidence" value="ECO:0007669"/>
    <property type="project" value="InterPro"/>
</dbReference>
<dbReference type="RefSeq" id="WP_122014333.1">
    <property type="nucleotide sequence ID" value="NZ_CP033169.1"/>
</dbReference>
<dbReference type="InterPro" id="IPR000577">
    <property type="entry name" value="Carb_kinase_FGGY"/>
</dbReference>
<dbReference type="Proteomes" id="UP000280960">
    <property type="component" value="Chromosome"/>
</dbReference>
<dbReference type="PROSITE" id="PS00445">
    <property type="entry name" value="FGGY_KINASES_2"/>
    <property type="match status" value="1"/>
</dbReference>
<gene>
    <name evidence="10" type="ORF">D2962_05065</name>
</gene>
<keyword evidence="3 7" id="KW-0418">Kinase</keyword>
<dbReference type="AlphaFoldDB" id="A0A3G2R3H6"/>
<dbReference type="CDD" id="cd07781">
    <property type="entry name" value="ASKHA_NBD_FGGY_L-RBK"/>
    <property type="match status" value="1"/>
</dbReference>
<comment type="similarity">
    <text evidence="7">Belongs to the FGGY kinase family.</text>
</comment>
<dbReference type="InterPro" id="IPR043129">
    <property type="entry name" value="ATPase_NBD"/>
</dbReference>
<evidence type="ECO:0000256" key="1">
    <source>
        <dbReference type="ARBA" id="ARBA00022679"/>
    </source>
</evidence>
<evidence type="ECO:0000256" key="5">
    <source>
        <dbReference type="ARBA" id="ARBA00022935"/>
    </source>
</evidence>
<dbReference type="InterPro" id="IPR005929">
    <property type="entry name" value="Ribulokinase"/>
</dbReference>
<keyword evidence="11" id="KW-1185">Reference proteome</keyword>
<dbReference type="GO" id="GO:0019569">
    <property type="term" value="P:L-arabinose catabolic process to D-xylulose 5-phosphate"/>
    <property type="evidence" value="ECO:0007669"/>
    <property type="project" value="InterPro"/>
</dbReference>
<dbReference type="EMBL" id="CP033169">
    <property type="protein sequence ID" value="AYO30064.1"/>
    <property type="molecule type" value="Genomic_DNA"/>
</dbReference>
<dbReference type="Pfam" id="PF02782">
    <property type="entry name" value="FGGY_C"/>
    <property type="match status" value="1"/>
</dbReference>
<feature type="domain" description="Carbohydrate kinase FGGY N-terminal" evidence="8">
    <location>
        <begin position="4"/>
        <end position="249"/>
    </location>
</feature>
<feature type="domain" description="Carbohydrate kinase FGGY C-terminal" evidence="9">
    <location>
        <begin position="258"/>
        <end position="454"/>
    </location>
</feature>
<name>A0A3G2R3H6_9FIRM</name>
<dbReference type="GO" id="GO:0019150">
    <property type="term" value="F:D-ribulokinase activity"/>
    <property type="evidence" value="ECO:0007669"/>
    <property type="project" value="TreeGrafter"/>
</dbReference>
<dbReference type="PANTHER" id="PTHR43435:SF4">
    <property type="entry name" value="FGGY CARBOHYDRATE KINASE DOMAIN-CONTAINING PROTEIN"/>
    <property type="match status" value="1"/>
</dbReference>
<protein>
    <recommendedName>
        <fullName evidence="12">Ribulokinase</fullName>
    </recommendedName>
</protein>
<evidence type="ECO:0000259" key="9">
    <source>
        <dbReference type="Pfam" id="PF02782"/>
    </source>
</evidence>
<evidence type="ECO:0000256" key="3">
    <source>
        <dbReference type="ARBA" id="ARBA00022777"/>
    </source>
</evidence>
<sequence>MKNYLLGIDVGTQSLRVGIFDLQGKSLAFSSKSYETYYPHVSWAEQNPMDWWACAKVCTREVLKKADISPDDIAGISIDTFSCTVLPVDENGTPLHNAVIWMDIRAVKEAEEITATGHPYLKYAGDWVSPEWMIPKALWFKRHKPDIYKKSAKFIECTDWMTYKLTGKWTLSLDHIASKWNYVKSEGGFPQDLMEKVGLEDLMEKWPKEIKALGEYVGGLTKQAAEELGLKEGTPVAQGGIDAHLGMIGLGAVETGDMALIMGSSTCHMALSPIPVFGSGVWGPFDEAIIPGNWVMEGGQTSTGSIVKWFKDNFAYKEEEEARQKGVSVYTLLDEKAAQIPAGSEGLVLLDYFQGNRSPLRDPKARGAIWGLGLKHRGEHILRAIYEGTAYGTRFILEALKEKNFTVEKIYAGGGGAQSKLWLKIHADVCQTPIILTEDTESMALGAAMCAAVGAGIYKDFKEAAKNMVKVKTKIMPDLANKDAYDFYFDKYKRTYEHLKDLMHEMYERA</sequence>
<accession>A0A3G2R3H6</accession>
<dbReference type="Pfam" id="PF00370">
    <property type="entry name" value="FGGY_N"/>
    <property type="match status" value="1"/>
</dbReference>
<keyword evidence="2" id="KW-0547">Nucleotide-binding</keyword>
<dbReference type="InterPro" id="IPR018485">
    <property type="entry name" value="FGGY_C"/>
</dbReference>
<dbReference type="PIRSF" id="PIRSF000538">
    <property type="entry name" value="GlpK"/>
    <property type="match status" value="1"/>
</dbReference>
<dbReference type="InterPro" id="IPR018484">
    <property type="entry name" value="FGGY_N"/>
</dbReference>
<evidence type="ECO:0000256" key="7">
    <source>
        <dbReference type="RuleBase" id="RU003733"/>
    </source>
</evidence>
<keyword evidence="6" id="KW-0119">Carbohydrate metabolism</keyword>
<proteinExistence type="inferred from homology"/>
<keyword evidence="5" id="KW-0054">Arabinose catabolism</keyword>
<dbReference type="SUPFAM" id="SSF53067">
    <property type="entry name" value="Actin-like ATPase domain"/>
    <property type="match status" value="2"/>
</dbReference>
<dbReference type="PANTHER" id="PTHR43435">
    <property type="entry name" value="RIBULOKINASE"/>
    <property type="match status" value="1"/>
</dbReference>
<dbReference type="Gene3D" id="3.30.420.40">
    <property type="match status" value="2"/>
</dbReference>
<evidence type="ECO:0000256" key="6">
    <source>
        <dbReference type="ARBA" id="ARBA00023277"/>
    </source>
</evidence>
<keyword evidence="1 7" id="KW-0808">Transferase</keyword>
<organism evidence="10 11">
    <name type="scientific">Biomaibacter acetigenes</name>
    <dbReference type="NCBI Taxonomy" id="2316383"/>
    <lineage>
        <taxon>Bacteria</taxon>
        <taxon>Bacillati</taxon>
        <taxon>Bacillota</taxon>
        <taxon>Clostridia</taxon>
        <taxon>Thermosediminibacterales</taxon>
        <taxon>Tepidanaerobacteraceae</taxon>
        <taxon>Biomaibacter</taxon>
    </lineage>
</organism>
<dbReference type="GO" id="GO:0005737">
    <property type="term" value="C:cytoplasm"/>
    <property type="evidence" value="ECO:0007669"/>
    <property type="project" value="TreeGrafter"/>
</dbReference>
<evidence type="ECO:0000256" key="2">
    <source>
        <dbReference type="ARBA" id="ARBA00022741"/>
    </source>
</evidence>
<keyword evidence="4" id="KW-0067">ATP-binding</keyword>
<reference evidence="10 11" key="1">
    <citation type="submission" date="2018-10" db="EMBL/GenBank/DDBJ databases">
        <authorList>
            <person name="Zhang X."/>
        </authorList>
    </citation>
    <scope>NUCLEOTIDE SEQUENCE [LARGE SCALE GENOMIC DNA]</scope>
    <source>
        <strain evidence="10 11">SK-G1</strain>
    </source>
</reference>
<evidence type="ECO:0000313" key="11">
    <source>
        <dbReference type="Proteomes" id="UP000280960"/>
    </source>
</evidence>
<evidence type="ECO:0000256" key="4">
    <source>
        <dbReference type="ARBA" id="ARBA00022840"/>
    </source>
</evidence>